<dbReference type="EMBL" id="CM041547">
    <property type="protein sequence ID" value="KAI3359852.1"/>
    <property type="molecule type" value="Genomic_DNA"/>
</dbReference>
<evidence type="ECO:0000313" key="2">
    <source>
        <dbReference type="Proteomes" id="UP000831701"/>
    </source>
</evidence>
<organism evidence="1 2">
    <name type="scientific">Scortum barcoo</name>
    <name type="common">barcoo grunter</name>
    <dbReference type="NCBI Taxonomy" id="214431"/>
    <lineage>
        <taxon>Eukaryota</taxon>
        <taxon>Metazoa</taxon>
        <taxon>Chordata</taxon>
        <taxon>Craniata</taxon>
        <taxon>Vertebrata</taxon>
        <taxon>Euteleostomi</taxon>
        <taxon>Actinopterygii</taxon>
        <taxon>Neopterygii</taxon>
        <taxon>Teleostei</taxon>
        <taxon>Neoteleostei</taxon>
        <taxon>Acanthomorphata</taxon>
        <taxon>Eupercaria</taxon>
        <taxon>Centrarchiformes</taxon>
        <taxon>Terapontoidei</taxon>
        <taxon>Terapontidae</taxon>
        <taxon>Scortum</taxon>
    </lineage>
</organism>
<comment type="caution">
    <text evidence="1">The sequence shown here is derived from an EMBL/GenBank/DDBJ whole genome shotgun (WGS) entry which is preliminary data.</text>
</comment>
<gene>
    <name evidence="1" type="ORF">L3Q82_014195</name>
</gene>
<name>A0ACB8VW62_9TELE</name>
<dbReference type="Proteomes" id="UP000831701">
    <property type="component" value="Chromosome 17"/>
</dbReference>
<keyword evidence="2" id="KW-1185">Reference proteome</keyword>
<evidence type="ECO:0000313" key="1">
    <source>
        <dbReference type="EMBL" id="KAI3359852.1"/>
    </source>
</evidence>
<reference evidence="1" key="1">
    <citation type="submission" date="2022-04" db="EMBL/GenBank/DDBJ databases">
        <title>Jade perch genome.</title>
        <authorList>
            <person name="Chao B."/>
        </authorList>
    </citation>
    <scope>NUCLEOTIDE SEQUENCE</scope>
    <source>
        <strain evidence="1">CB-2022</strain>
    </source>
</reference>
<sequence length="205" mass="22374">MLKDYEQNQVTKGSPAGVQHALGTGLTYCLQCEPSSCSGCTETKPPLALDPSMHTRGAPPQNTTRDSVECLLQIHKAHVDWLGILGIELVQCSMTGTKKLHCSSRIRGYGLSAKFSSPVPWCRPSFGEAEKCDPPVVGTHSPVPLFKKRDHHPRFATPEALSPTSMQCLQRRVSQDSPTTSRDLRYSGRISSTPGATEEFAKLPQ</sequence>
<proteinExistence type="predicted"/>
<accession>A0ACB8VW62</accession>
<protein>
    <submittedName>
        <fullName evidence="1">Uncharacterized protein</fullName>
    </submittedName>
</protein>